<evidence type="ECO:0000313" key="2">
    <source>
        <dbReference type="Proteomes" id="UP000518829"/>
    </source>
</evidence>
<keyword evidence="1" id="KW-0808">Transferase</keyword>
<gene>
    <name evidence="1" type="ORF">HB839_15285</name>
</gene>
<keyword evidence="1" id="KW-0418">Kinase</keyword>
<comment type="caution">
    <text evidence="1">The sequence shown here is derived from an EMBL/GenBank/DDBJ whole genome shotgun (WGS) entry which is preliminary data.</text>
</comment>
<protein>
    <submittedName>
        <fullName evidence="1">Pantothenate kinase</fullName>
    </submittedName>
</protein>
<evidence type="ECO:0000313" key="1">
    <source>
        <dbReference type="EMBL" id="MBC1376887.1"/>
    </source>
</evidence>
<reference evidence="1 2" key="1">
    <citation type="submission" date="2020-03" db="EMBL/GenBank/DDBJ databases">
        <title>Soil Listeria distribution.</title>
        <authorList>
            <person name="Liao J."/>
            <person name="Wiedmann M."/>
        </authorList>
    </citation>
    <scope>NUCLEOTIDE SEQUENCE [LARGE SCALE GENOMIC DNA]</scope>
    <source>
        <strain evidence="1 2">FSL L7-1699</strain>
    </source>
</reference>
<dbReference type="Proteomes" id="UP000518829">
    <property type="component" value="Unassembled WGS sequence"/>
</dbReference>
<organism evidence="1 2">
    <name type="scientific">Listeria farberi</name>
    <dbReference type="NCBI Taxonomy" id="2713500"/>
    <lineage>
        <taxon>Bacteria</taxon>
        <taxon>Bacillati</taxon>
        <taxon>Bacillota</taxon>
        <taxon>Bacilli</taxon>
        <taxon>Bacillales</taxon>
        <taxon>Listeriaceae</taxon>
        <taxon>Listeria</taxon>
    </lineage>
</organism>
<proteinExistence type="predicted"/>
<accession>A0ABR6SRX5</accession>
<keyword evidence="2" id="KW-1185">Reference proteome</keyword>
<feature type="non-terminal residue" evidence="1">
    <location>
        <position position="1"/>
    </location>
</feature>
<dbReference type="EMBL" id="JAARPH010000075">
    <property type="protein sequence ID" value="MBC1376887.1"/>
    <property type="molecule type" value="Genomic_DNA"/>
</dbReference>
<dbReference type="Gene3D" id="3.30.420.40">
    <property type="match status" value="1"/>
</dbReference>
<name>A0ABR6SRX5_9LIST</name>
<dbReference type="GO" id="GO:0016301">
    <property type="term" value="F:kinase activity"/>
    <property type="evidence" value="ECO:0007669"/>
    <property type="project" value="UniProtKB-KW"/>
</dbReference>
<sequence length="44" mass="4858">VVVATGGLARMITEKSSAVDILDPFLTLKGLELLYRRNKPITEK</sequence>